<accession>A0A1W0A9B8</accession>
<protein>
    <submittedName>
        <fullName evidence="4">Kinase domain containing protein</fullName>
    </submittedName>
</protein>
<dbReference type="InterPro" id="IPR011009">
    <property type="entry name" value="Kinase-like_dom_sf"/>
</dbReference>
<dbReference type="PANTHER" id="PTHR44329">
    <property type="entry name" value="SERINE/THREONINE-PROTEIN KINASE TNNI3K-RELATED"/>
    <property type="match status" value="1"/>
</dbReference>
<dbReference type="Gene3D" id="2.60.40.150">
    <property type="entry name" value="C2 domain"/>
    <property type="match status" value="1"/>
</dbReference>
<dbReference type="PROSITE" id="PS00108">
    <property type="entry name" value="PROTEIN_KINASE_ST"/>
    <property type="match status" value="2"/>
</dbReference>
<dbReference type="AlphaFoldDB" id="A0A1W0A9B8"/>
<dbReference type="SUPFAM" id="SSF49562">
    <property type="entry name" value="C2 domain (Calcium/lipid-binding domain, CaLB)"/>
    <property type="match status" value="1"/>
</dbReference>
<evidence type="ECO:0000313" key="5">
    <source>
        <dbReference type="Proteomes" id="UP000243217"/>
    </source>
</evidence>
<dbReference type="CDD" id="cd14014">
    <property type="entry name" value="STKc_PknB_like"/>
    <property type="match status" value="1"/>
</dbReference>
<dbReference type="Proteomes" id="UP000243217">
    <property type="component" value="Unassembled WGS sequence"/>
</dbReference>
<organism evidence="4 5">
    <name type="scientific">Thraustotheca clavata</name>
    <dbReference type="NCBI Taxonomy" id="74557"/>
    <lineage>
        <taxon>Eukaryota</taxon>
        <taxon>Sar</taxon>
        <taxon>Stramenopiles</taxon>
        <taxon>Oomycota</taxon>
        <taxon>Saprolegniomycetes</taxon>
        <taxon>Saprolegniales</taxon>
        <taxon>Achlyaceae</taxon>
        <taxon>Thraustotheca</taxon>
    </lineage>
</organism>
<keyword evidence="5" id="KW-1185">Reference proteome</keyword>
<dbReference type="InterPro" id="IPR035892">
    <property type="entry name" value="C2_domain_sf"/>
</dbReference>
<dbReference type="GO" id="GO:0004674">
    <property type="term" value="F:protein serine/threonine kinase activity"/>
    <property type="evidence" value="ECO:0007669"/>
    <property type="project" value="TreeGrafter"/>
</dbReference>
<evidence type="ECO:0000259" key="3">
    <source>
        <dbReference type="PROSITE" id="PS50011"/>
    </source>
</evidence>
<feature type="domain" description="C2" evidence="2">
    <location>
        <begin position="1"/>
        <end position="111"/>
    </location>
</feature>
<dbReference type="SUPFAM" id="SSF56112">
    <property type="entry name" value="Protein kinase-like (PK-like)"/>
    <property type="match status" value="2"/>
</dbReference>
<dbReference type="Pfam" id="PF00069">
    <property type="entry name" value="Pkinase"/>
    <property type="match status" value="1"/>
</dbReference>
<feature type="coiled-coil region" evidence="1">
    <location>
        <begin position="152"/>
        <end position="179"/>
    </location>
</feature>
<dbReference type="SMART" id="SM00239">
    <property type="entry name" value="C2"/>
    <property type="match status" value="1"/>
</dbReference>
<feature type="domain" description="Protein kinase" evidence="3">
    <location>
        <begin position="478"/>
        <end position="729"/>
    </location>
</feature>
<keyword evidence="1" id="KW-0175">Coiled coil</keyword>
<gene>
    <name evidence="4" type="ORF">THRCLA_01088</name>
</gene>
<evidence type="ECO:0000259" key="2">
    <source>
        <dbReference type="PROSITE" id="PS50004"/>
    </source>
</evidence>
<dbReference type="InterPro" id="IPR051681">
    <property type="entry name" value="Ser/Thr_Kinases-Pseudokinases"/>
</dbReference>
<keyword evidence="4" id="KW-0418">Kinase</keyword>
<dbReference type="InterPro" id="IPR000719">
    <property type="entry name" value="Prot_kinase_dom"/>
</dbReference>
<dbReference type="EMBL" id="JNBS01000297">
    <property type="protein sequence ID" value="OQS06883.1"/>
    <property type="molecule type" value="Genomic_DNA"/>
</dbReference>
<dbReference type="InterPro" id="IPR001245">
    <property type="entry name" value="Ser-Thr/Tyr_kinase_cat_dom"/>
</dbReference>
<name>A0A1W0A9B8_9STRA</name>
<dbReference type="GO" id="GO:0005524">
    <property type="term" value="F:ATP binding"/>
    <property type="evidence" value="ECO:0007669"/>
    <property type="project" value="InterPro"/>
</dbReference>
<dbReference type="Gene3D" id="3.30.200.20">
    <property type="entry name" value="Phosphorylase Kinase, domain 1"/>
    <property type="match status" value="1"/>
</dbReference>
<reference evidence="4 5" key="1">
    <citation type="journal article" date="2014" name="Genome Biol. Evol.">
        <title>The secreted proteins of Achlya hypogyna and Thraustotheca clavata identify the ancestral oomycete secretome and reveal gene acquisitions by horizontal gene transfer.</title>
        <authorList>
            <person name="Misner I."/>
            <person name="Blouin N."/>
            <person name="Leonard G."/>
            <person name="Richards T.A."/>
            <person name="Lane C.E."/>
        </authorList>
    </citation>
    <scope>NUCLEOTIDE SEQUENCE [LARGE SCALE GENOMIC DNA]</scope>
    <source>
        <strain evidence="4 5">ATCC 34112</strain>
    </source>
</reference>
<feature type="domain" description="Protein kinase" evidence="3">
    <location>
        <begin position="204"/>
        <end position="462"/>
    </location>
</feature>
<dbReference type="OrthoDB" id="4062651at2759"/>
<dbReference type="InterPro" id="IPR008271">
    <property type="entry name" value="Ser/Thr_kinase_AS"/>
</dbReference>
<dbReference type="Pfam" id="PF00168">
    <property type="entry name" value="C2"/>
    <property type="match status" value="1"/>
</dbReference>
<keyword evidence="4" id="KW-0808">Transferase</keyword>
<evidence type="ECO:0000313" key="4">
    <source>
        <dbReference type="EMBL" id="OQS06883.1"/>
    </source>
</evidence>
<proteinExistence type="predicted"/>
<dbReference type="Gene3D" id="1.10.510.10">
    <property type="entry name" value="Transferase(Phosphotransferase) domain 1"/>
    <property type="match status" value="2"/>
</dbReference>
<dbReference type="STRING" id="74557.A0A1W0A9B8"/>
<dbReference type="SMART" id="SM00220">
    <property type="entry name" value="S_TKc"/>
    <property type="match status" value="2"/>
</dbReference>
<comment type="caution">
    <text evidence="4">The sequence shown here is derived from an EMBL/GenBank/DDBJ whole genome shotgun (WGS) entry which is preliminary data.</text>
</comment>
<dbReference type="InterPro" id="IPR000008">
    <property type="entry name" value="C2_dom"/>
</dbReference>
<dbReference type="Pfam" id="PF07714">
    <property type="entry name" value="PK_Tyr_Ser-Thr"/>
    <property type="match status" value="1"/>
</dbReference>
<evidence type="ECO:0000256" key="1">
    <source>
        <dbReference type="SAM" id="Coils"/>
    </source>
</evidence>
<dbReference type="PROSITE" id="PS50004">
    <property type="entry name" value="C2"/>
    <property type="match status" value="1"/>
</dbReference>
<dbReference type="PRINTS" id="PR00109">
    <property type="entry name" value="TYRKINASE"/>
</dbReference>
<dbReference type="PROSITE" id="PS50011">
    <property type="entry name" value="PROTEIN_KINASE_DOM"/>
    <property type="match status" value="2"/>
</dbReference>
<sequence length="729" mass="82443">MDYKTVSIEVVRAQDLRVVQRLGVQDPYVRVHFNGEITRSGTHNNGGTAPIWHHKKTYHRLPAELPLLKIDIMNDNLFMDRPIGVCRVDLNRVFRSDPLLRSDLEPIDGWFPVTFDNTTCGQIYLILKCQPSRVESVASITSTLQSQSSISTMLLQEENERLKNEMEQLKGELQQLRRLLPQNTFVHAPDYMQEIPMILNESELIFLQQIGRGIQGTVHRGMYQHDLVAIKTLDNLEDMTMFHREASAMFKLKSPYTLQLIAIAGLNTGKPKLVMPYMDQGNLRKHLDAKLEGKNTVCTLSYLEIGLAIARALVDLHKCNVIHRDLKPQNILINGTSTVCVADFGIARENGLASMTEGVGTPWYMAPEVIDTYHYGVEVDIYAFGVLLTELETMNRPYSESRTNDYALLDQVKNGRRPLLSPACPLWFRELAMQCMAEDPIDRPTAAQAAKRIASHVEAPLVDLESTEAVPILKPTDINIISRIGFGTCVVEKAMYKEELVAVKTLQNIDPKDLQNETELMFRIHTMYTVRLLGLIPQTPPRLVMEYMGGGNLRQYLDRKAEHKSVSMEWNRFELALGVTLGLQALHNNGVMHRDLKSKNVLINVSPKSIKLGDFSSAKRNNQSSMTMGVGTAFWMAPEVFDDQYGFPADIYSLGVIFTEIDTYKFPYVSLKMSQIAIIDGVRSGQLRPSLRFDCAPWFAALTQQCMAQNPADRPTVNMVLECIQLHFH</sequence>